<name>A0ABU7TQA6_9HYPH</name>
<evidence type="ECO:0000313" key="1">
    <source>
        <dbReference type="EMBL" id="MEE7491993.1"/>
    </source>
</evidence>
<dbReference type="Proteomes" id="UP001355206">
    <property type="component" value="Unassembled WGS sequence"/>
</dbReference>
<keyword evidence="2" id="KW-1185">Reference proteome</keyword>
<dbReference type="GO" id="GO:0032259">
    <property type="term" value="P:methylation"/>
    <property type="evidence" value="ECO:0007669"/>
    <property type="project" value="UniProtKB-KW"/>
</dbReference>
<accession>A0ABU7TQA6</accession>
<keyword evidence="1" id="KW-0808">Transferase</keyword>
<comment type="caution">
    <text evidence="1">The sequence shown here is derived from an EMBL/GenBank/DDBJ whole genome shotgun (WGS) entry which is preliminary data.</text>
</comment>
<dbReference type="Gene3D" id="3.40.50.150">
    <property type="entry name" value="Vaccinia Virus protein VP39"/>
    <property type="match status" value="1"/>
</dbReference>
<dbReference type="SUPFAM" id="SSF53335">
    <property type="entry name" value="S-adenosyl-L-methionine-dependent methyltransferases"/>
    <property type="match status" value="1"/>
</dbReference>
<gene>
    <name evidence="1" type="ORF">MOTC310_16540</name>
</gene>
<reference evidence="1 2" key="1">
    <citation type="journal article" date="2012" name="Genet. Mol. Biol.">
        <title>Analysis of 16S rRNA and mxaF genes revealing insights into Methylobacterium niche-specific plant association.</title>
        <authorList>
            <person name="Dourado M.N."/>
            <person name="Andreote F.D."/>
            <person name="Dini-Andreote F."/>
            <person name="Conti R."/>
            <person name="Araujo J.M."/>
            <person name="Araujo W.L."/>
        </authorList>
    </citation>
    <scope>NUCLEOTIDE SEQUENCE [LARGE SCALE GENOMIC DNA]</scope>
    <source>
        <strain evidence="1 2">TC3-10</strain>
    </source>
</reference>
<protein>
    <submittedName>
        <fullName evidence="1">Methyltransferase type 11</fullName>
    </submittedName>
</protein>
<dbReference type="InterPro" id="IPR029063">
    <property type="entry name" value="SAM-dependent_MTases_sf"/>
</dbReference>
<dbReference type="RefSeq" id="WP_331302554.1">
    <property type="nucleotide sequence ID" value="NZ_MLCA01000008.1"/>
</dbReference>
<dbReference type="EMBL" id="MLCA01000008">
    <property type="protein sequence ID" value="MEE7491993.1"/>
    <property type="molecule type" value="Genomic_DNA"/>
</dbReference>
<evidence type="ECO:0000313" key="2">
    <source>
        <dbReference type="Proteomes" id="UP001355206"/>
    </source>
</evidence>
<keyword evidence="1" id="KW-0489">Methyltransferase</keyword>
<dbReference type="GO" id="GO:0008168">
    <property type="term" value="F:methyltransferase activity"/>
    <property type="evidence" value="ECO:0007669"/>
    <property type="project" value="UniProtKB-KW"/>
</dbReference>
<dbReference type="Pfam" id="PF13489">
    <property type="entry name" value="Methyltransf_23"/>
    <property type="match status" value="1"/>
</dbReference>
<organism evidence="1 2">
    <name type="scientific">Methylobacterium oryzae</name>
    <dbReference type="NCBI Taxonomy" id="334852"/>
    <lineage>
        <taxon>Bacteria</taxon>
        <taxon>Pseudomonadati</taxon>
        <taxon>Pseudomonadota</taxon>
        <taxon>Alphaproteobacteria</taxon>
        <taxon>Hyphomicrobiales</taxon>
        <taxon>Methylobacteriaceae</taxon>
        <taxon>Methylobacterium</taxon>
    </lineage>
</organism>
<sequence>MDRAQQLLRSLAKDARIVEVGPSFSPLAPKRDGWNTFVIDHAPRAELIAKYHDQTVDRIEEVDFVWTGGSIADAVPVDQHGTFDAFIASHVIEHTTDVVTFLRAAETLLRPDGVVILAVPDKRKCFDFYRSLTGTADAIAAFLEKRNRHTVRTHIDYAMNMALKEDGTVGAWSGRDTRPALPANPLTDEAQWLGAARAPDYTDAHAWVFVPSSFNLMILELSQLGYIDLRVEDSLEMDATEFFVWLRKGCRRLSPEKIREQRTALMQHVIVELAEQVQQLPETSFAQMASAGALRDQLLRATYRTDALRTVLAALRASIGRFGLDRAKFKRLIGAASQKVPGNLSAAVQHKILLGEATKILDGIPDTAAELDDRDPAVIDGAVLVAPLGAAQFGDPLLAAELERERQRARAVRMVLDAVLGSLRGRALDKKRFRDLVTRAAAQTPNDGPEAARHAVLSEESRRVLGLPVG</sequence>
<proteinExistence type="predicted"/>